<dbReference type="Proteomes" id="UP000278143">
    <property type="component" value="Unassembled WGS sequence"/>
</dbReference>
<evidence type="ECO:0000256" key="1">
    <source>
        <dbReference type="SAM" id="MobiDB-lite"/>
    </source>
</evidence>
<dbReference type="SUPFAM" id="SSF55277">
    <property type="entry name" value="GYF domain"/>
    <property type="match status" value="1"/>
</dbReference>
<dbReference type="PANTHER" id="PTHR14445:SF36">
    <property type="entry name" value="FI03272P-RELATED"/>
    <property type="match status" value="1"/>
</dbReference>
<dbReference type="CDD" id="cd00072">
    <property type="entry name" value="GYF"/>
    <property type="match status" value="1"/>
</dbReference>
<dbReference type="InterPro" id="IPR035445">
    <property type="entry name" value="GYF-like_dom_sf"/>
</dbReference>
<protein>
    <recommendedName>
        <fullName evidence="2">GYF domain-containing protein</fullName>
    </recommendedName>
</protein>
<name>A0A4P9YRL5_9FUNG</name>
<dbReference type="InterPro" id="IPR051640">
    <property type="entry name" value="GRB10-interact_GYF"/>
</dbReference>
<accession>A0A4P9YRL5</accession>
<evidence type="ECO:0000313" key="4">
    <source>
        <dbReference type="Proteomes" id="UP000278143"/>
    </source>
</evidence>
<feature type="domain" description="GYF" evidence="2">
    <location>
        <begin position="293"/>
        <end position="341"/>
    </location>
</feature>
<evidence type="ECO:0000313" key="3">
    <source>
        <dbReference type="EMBL" id="RKP22543.1"/>
    </source>
</evidence>
<dbReference type="Pfam" id="PF02213">
    <property type="entry name" value="GYF"/>
    <property type="match status" value="1"/>
</dbReference>
<gene>
    <name evidence="3" type="ORF">SYNPS1DRAFT_31854</name>
</gene>
<feature type="region of interest" description="Disordered" evidence="1">
    <location>
        <begin position="159"/>
        <end position="200"/>
    </location>
</feature>
<organism evidence="3 4">
    <name type="scientific">Syncephalis pseudoplumigaleata</name>
    <dbReference type="NCBI Taxonomy" id="1712513"/>
    <lineage>
        <taxon>Eukaryota</taxon>
        <taxon>Fungi</taxon>
        <taxon>Fungi incertae sedis</taxon>
        <taxon>Zoopagomycota</taxon>
        <taxon>Zoopagomycotina</taxon>
        <taxon>Zoopagomycetes</taxon>
        <taxon>Zoopagales</taxon>
        <taxon>Piptocephalidaceae</taxon>
        <taxon>Syncephalis</taxon>
    </lineage>
</organism>
<sequence>MAANAMNFGPEWMRPAKPANAAAGLPAQTLAGPSRDHPAFKSSLATPRPKPTLVKADGTEIDPAANAAAMPGTETEPAKVKIAPPLDPLPPAPFRYTTEFMLSLFKPEIDIPESEFERHEVVLSEETLPPVATLPLTEVEEAVMASGSVNSDITRRILQQQNGGGRGGRGGSRGGRGGHRGAYNSAGQRTSHHGIGSDEGFRNFMSRAQISEEPAWTKSTPGFMTQSGALGHFDAQGVFHFENVAGADGRGGRSNSRGRLPDLAAMAAEFTLAQQAQHLNATGAGLPLENPEETLWFYRDPQGNIQGPFTGLDMHEWYKAGFFTANLLVKREGDADFEPLGQLVQILGNDEMPFLLPSPHHLAALHLAQSSSAAEQLALLENAGAAGWTDEAYFQELEREKDRVRQQMDRQRLVHVLQQRQGGPATQQPSTVASGQHISRGYQSDLLVKLNQQQQQEGGAPVDQLAASMSQLDVHNQ</sequence>
<feature type="region of interest" description="Disordered" evidence="1">
    <location>
        <begin position="1"/>
        <end position="56"/>
    </location>
</feature>
<evidence type="ECO:0000259" key="2">
    <source>
        <dbReference type="PROSITE" id="PS50829"/>
    </source>
</evidence>
<dbReference type="OrthoDB" id="48509at2759"/>
<dbReference type="GO" id="GO:0005829">
    <property type="term" value="C:cytosol"/>
    <property type="evidence" value="ECO:0007669"/>
    <property type="project" value="TreeGrafter"/>
</dbReference>
<keyword evidence="4" id="KW-1185">Reference proteome</keyword>
<dbReference type="AlphaFoldDB" id="A0A4P9YRL5"/>
<dbReference type="InterPro" id="IPR003169">
    <property type="entry name" value="GYF"/>
</dbReference>
<proteinExistence type="predicted"/>
<reference evidence="4" key="1">
    <citation type="journal article" date="2018" name="Nat. Microbiol.">
        <title>Leveraging single-cell genomics to expand the fungal tree of life.</title>
        <authorList>
            <person name="Ahrendt S.R."/>
            <person name="Quandt C.A."/>
            <person name="Ciobanu D."/>
            <person name="Clum A."/>
            <person name="Salamov A."/>
            <person name="Andreopoulos B."/>
            <person name="Cheng J.F."/>
            <person name="Woyke T."/>
            <person name="Pelin A."/>
            <person name="Henrissat B."/>
            <person name="Reynolds N.K."/>
            <person name="Benny G.L."/>
            <person name="Smith M.E."/>
            <person name="James T.Y."/>
            <person name="Grigoriev I.V."/>
        </authorList>
    </citation>
    <scope>NUCLEOTIDE SEQUENCE [LARGE SCALE GENOMIC DNA]</scope>
    <source>
        <strain evidence="4">Benny S71-1</strain>
    </source>
</reference>
<dbReference type="PROSITE" id="PS50829">
    <property type="entry name" value="GYF"/>
    <property type="match status" value="1"/>
</dbReference>
<dbReference type="SMART" id="SM00444">
    <property type="entry name" value="GYF"/>
    <property type="match status" value="1"/>
</dbReference>
<dbReference type="EMBL" id="KZ991977">
    <property type="protein sequence ID" value="RKP22543.1"/>
    <property type="molecule type" value="Genomic_DNA"/>
</dbReference>
<feature type="compositionally biased region" description="Gly residues" evidence="1">
    <location>
        <begin position="162"/>
        <end position="175"/>
    </location>
</feature>
<dbReference type="PANTHER" id="PTHR14445">
    <property type="entry name" value="GRB10 INTERACTING GYF PROTEIN"/>
    <property type="match status" value="1"/>
</dbReference>
<dbReference type="Gene3D" id="3.30.1490.40">
    <property type="match status" value="1"/>
</dbReference>
<feature type="compositionally biased region" description="Low complexity" evidence="1">
    <location>
        <begin position="15"/>
        <end position="33"/>
    </location>
</feature>